<dbReference type="EMBL" id="JAOTIF010000016">
    <property type="protein sequence ID" value="MCU7551006.1"/>
    <property type="molecule type" value="Genomic_DNA"/>
</dbReference>
<sequence>MKTANVKRAVTVGIFIFIGLVIFVAGILILGGQKRTFEKKIKLRAVFSNVGGLQKGNNVWFSGVKIGTVDKIEFKSTSQVEVIMKVEEEVKRYIRRNSKARISSEGFIGNKIVEIFGGSMNSPNVNSNDLLGVEESMSTDELMATLQKNNQNLLVITNNFKEISARLSKGQGSVGKLLTDESLANSLNATAVTLRQASVNAQKLTANIAAYSAQFQNKGSFVHDLVTDTIIFNRLKAATTELNMVSKTGSDVVNDLKVASSKLNSNNSVVGTLLNDQETANNLKLTLRNLQTSTEKLNENMEAMQHNFLFRGYFNKKEKAEAKAAKAKSTPQSQTQSSDVKTTPPQQQKTASDSLQ</sequence>
<gene>
    <name evidence="5" type="ORF">OCK74_17945</name>
</gene>
<dbReference type="InterPro" id="IPR003399">
    <property type="entry name" value="Mce/MlaD"/>
</dbReference>
<feature type="region of interest" description="Disordered" evidence="2">
    <location>
        <begin position="320"/>
        <end position="356"/>
    </location>
</feature>
<evidence type="ECO:0000256" key="3">
    <source>
        <dbReference type="SAM" id="Phobius"/>
    </source>
</evidence>
<dbReference type="RefSeq" id="WP_279298445.1">
    <property type="nucleotide sequence ID" value="NZ_JAOTIF010000016.1"/>
</dbReference>
<reference evidence="5" key="2">
    <citation type="submission" date="2023-04" db="EMBL/GenBank/DDBJ databases">
        <title>Paracnuella aquatica gen. nov., sp. nov., a member of the family Chitinophagaceae isolated from a hot spring.</title>
        <authorList>
            <person name="Wang C."/>
        </authorList>
    </citation>
    <scope>NUCLEOTIDE SEQUENCE</scope>
    <source>
        <strain evidence="5">LB-8</strain>
    </source>
</reference>
<evidence type="ECO:0000313" key="6">
    <source>
        <dbReference type="Proteomes" id="UP001155483"/>
    </source>
</evidence>
<evidence type="ECO:0000259" key="4">
    <source>
        <dbReference type="Pfam" id="PF02470"/>
    </source>
</evidence>
<name>A0A9X2XXA7_9BACT</name>
<dbReference type="PANTHER" id="PTHR33371:SF4">
    <property type="entry name" value="INTERMEMBRANE PHOSPHOLIPID TRANSPORT SYSTEM BINDING PROTEIN MLAD"/>
    <property type="match status" value="1"/>
</dbReference>
<evidence type="ECO:0000256" key="2">
    <source>
        <dbReference type="SAM" id="MobiDB-lite"/>
    </source>
</evidence>
<comment type="caution">
    <text evidence="5">The sequence shown here is derived from an EMBL/GenBank/DDBJ whole genome shotgun (WGS) entry which is preliminary data.</text>
</comment>
<protein>
    <submittedName>
        <fullName evidence="5">MlaD family protein</fullName>
    </submittedName>
</protein>
<keyword evidence="6" id="KW-1185">Reference proteome</keyword>
<keyword evidence="3" id="KW-0812">Transmembrane</keyword>
<dbReference type="Proteomes" id="UP001155483">
    <property type="component" value="Unassembled WGS sequence"/>
</dbReference>
<feature type="transmembrane region" description="Helical" evidence="3">
    <location>
        <begin position="12"/>
        <end position="32"/>
    </location>
</feature>
<proteinExistence type="predicted"/>
<dbReference type="InterPro" id="IPR052336">
    <property type="entry name" value="MlaD_Phospholipid_Transporter"/>
</dbReference>
<keyword evidence="3" id="KW-1133">Transmembrane helix</keyword>
<feature type="coiled-coil region" evidence="1">
    <location>
        <begin position="280"/>
        <end position="307"/>
    </location>
</feature>
<evidence type="ECO:0000256" key="1">
    <source>
        <dbReference type="SAM" id="Coils"/>
    </source>
</evidence>
<organism evidence="5 6">
    <name type="scientific">Paraflavisolibacter caeni</name>
    <dbReference type="NCBI Taxonomy" id="2982496"/>
    <lineage>
        <taxon>Bacteria</taxon>
        <taxon>Pseudomonadati</taxon>
        <taxon>Bacteroidota</taxon>
        <taxon>Chitinophagia</taxon>
        <taxon>Chitinophagales</taxon>
        <taxon>Chitinophagaceae</taxon>
        <taxon>Paraflavisolibacter</taxon>
    </lineage>
</organism>
<dbReference type="AlphaFoldDB" id="A0A9X2XXA7"/>
<keyword evidence="3" id="KW-0472">Membrane</keyword>
<feature type="compositionally biased region" description="Polar residues" evidence="2">
    <location>
        <begin position="329"/>
        <end position="356"/>
    </location>
</feature>
<evidence type="ECO:0000313" key="5">
    <source>
        <dbReference type="EMBL" id="MCU7551006.1"/>
    </source>
</evidence>
<keyword evidence="1" id="KW-0175">Coiled coil</keyword>
<dbReference type="Pfam" id="PF02470">
    <property type="entry name" value="MlaD"/>
    <property type="match status" value="1"/>
</dbReference>
<dbReference type="PANTHER" id="PTHR33371">
    <property type="entry name" value="INTERMEMBRANE PHOSPHOLIPID TRANSPORT SYSTEM BINDING PROTEIN MLAD-RELATED"/>
    <property type="match status" value="1"/>
</dbReference>
<accession>A0A9X2XXA7</accession>
<reference evidence="5" key="1">
    <citation type="submission" date="2022-09" db="EMBL/GenBank/DDBJ databases">
        <authorList>
            <person name="Yuan C."/>
            <person name="Ke Z."/>
        </authorList>
    </citation>
    <scope>NUCLEOTIDE SEQUENCE</scope>
    <source>
        <strain evidence="5">LB-8</strain>
    </source>
</reference>
<feature type="domain" description="Mce/MlaD" evidence="4">
    <location>
        <begin position="41"/>
        <end position="115"/>
    </location>
</feature>